<feature type="signal peptide" evidence="1">
    <location>
        <begin position="1"/>
        <end position="23"/>
    </location>
</feature>
<evidence type="ECO:0000313" key="2">
    <source>
        <dbReference type="EMBL" id="KAK6509762.1"/>
    </source>
</evidence>
<gene>
    <name evidence="2" type="ORF">TWF481_004492</name>
</gene>
<dbReference type="Proteomes" id="UP001370758">
    <property type="component" value="Unassembled WGS sequence"/>
</dbReference>
<dbReference type="AlphaFoldDB" id="A0AAV9WLT8"/>
<dbReference type="EMBL" id="JAVHJL010000002">
    <property type="protein sequence ID" value="KAK6509762.1"/>
    <property type="molecule type" value="Genomic_DNA"/>
</dbReference>
<evidence type="ECO:0000256" key="1">
    <source>
        <dbReference type="SAM" id="SignalP"/>
    </source>
</evidence>
<accession>A0AAV9WLT8</accession>
<sequence>MARANLIPLVALNIIFQFFTTNAQTTALNPTLSPLSEAQWSTFKIGLQNDRTLKDKVFQAQSKLRTMARNCPADRGSNSAVQLSLDPPNSLNILVQGAREVIKLLDSAISSNDPSQVGFGSIEDAVAERAKLQAYLNGVIKFQREFLVAALKYYPLWTQNIDAAQNWIYYAKGDHDAMVVYAAADGPSRRAGLAQAAEDIGKNAIEYINGAAQWAAGSSGNEAFNNLLTNYNPDSADADYTPGTELWREGTGWTEPGSTTDTFTLQALFDKMADWFDCWIHPLPELNTVLQEHPTIPEEDPEEG</sequence>
<name>A0AAV9WLT8_9PEZI</name>
<keyword evidence="1" id="KW-0732">Signal</keyword>
<proteinExistence type="predicted"/>
<organism evidence="2 3">
    <name type="scientific">Arthrobotrys musiformis</name>
    <dbReference type="NCBI Taxonomy" id="47236"/>
    <lineage>
        <taxon>Eukaryota</taxon>
        <taxon>Fungi</taxon>
        <taxon>Dikarya</taxon>
        <taxon>Ascomycota</taxon>
        <taxon>Pezizomycotina</taxon>
        <taxon>Orbiliomycetes</taxon>
        <taxon>Orbiliales</taxon>
        <taxon>Orbiliaceae</taxon>
        <taxon>Arthrobotrys</taxon>
    </lineage>
</organism>
<protein>
    <submittedName>
        <fullName evidence="2">Uncharacterized protein</fullName>
    </submittedName>
</protein>
<comment type="caution">
    <text evidence="2">The sequence shown here is derived from an EMBL/GenBank/DDBJ whole genome shotgun (WGS) entry which is preliminary data.</text>
</comment>
<evidence type="ECO:0000313" key="3">
    <source>
        <dbReference type="Proteomes" id="UP001370758"/>
    </source>
</evidence>
<feature type="chain" id="PRO_5043945385" evidence="1">
    <location>
        <begin position="24"/>
        <end position="304"/>
    </location>
</feature>
<keyword evidence="3" id="KW-1185">Reference proteome</keyword>
<reference evidence="2 3" key="1">
    <citation type="submission" date="2023-08" db="EMBL/GenBank/DDBJ databases">
        <authorList>
            <person name="Palmer J.M."/>
        </authorList>
    </citation>
    <scope>NUCLEOTIDE SEQUENCE [LARGE SCALE GENOMIC DNA]</scope>
    <source>
        <strain evidence="2 3">TWF481</strain>
    </source>
</reference>